<accession>A0AAQ3SCV5</accession>
<keyword evidence="2" id="KW-1185">Reference proteome</keyword>
<sequence>MEKLHGSLHGLIVRTCCAGKANRGVETVDINFVVLFEYFIHSFTTIFVTPWISAVKVTTCFDYFMSFIRYHSMAPSIINQAHPVLSIRCFWVTQLQKSFNK</sequence>
<name>A0AAQ3SCV5_VIGMU</name>
<reference evidence="1 2" key="1">
    <citation type="journal article" date="2023" name="Life. Sci Alliance">
        <title>Evolutionary insights into 3D genome organization and epigenetic landscape of Vigna mungo.</title>
        <authorList>
            <person name="Junaid A."/>
            <person name="Singh B."/>
            <person name="Bhatia S."/>
        </authorList>
    </citation>
    <scope>NUCLEOTIDE SEQUENCE [LARGE SCALE GENOMIC DNA]</scope>
    <source>
        <strain evidence="1">Urdbean</strain>
    </source>
</reference>
<dbReference type="Proteomes" id="UP001374535">
    <property type="component" value="Chromosome 1"/>
</dbReference>
<dbReference type="AlphaFoldDB" id="A0AAQ3SCV5"/>
<protein>
    <submittedName>
        <fullName evidence="1">Uncharacterized protein</fullName>
    </submittedName>
</protein>
<evidence type="ECO:0000313" key="1">
    <source>
        <dbReference type="EMBL" id="WVZ25877.1"/>
    </source>
</evidence>
<dbReference type="EMBL" id="CP144700">
    <property type="protein sequence ID" value="WVZ25877.1"/>
    <property type="molecule type" value="Genomic_DNA"/>
</dbReference>
<proteinExistence type="predicted"/>
<gene>
    <name evidence="1" type="ORF">V8G54_004421</name>
</gene>
<organism evidence="1 2">
    <name type="scientific">Vigna mungo</name>
    <name type="common">Black gram</name>
    <name type="synonym">Phaseolus mungo</name>
    <dbReference type="NCBI Taxonomy" id="3915"/>
    <lineage>
        <taxon>Eukaryota</taxon>
        <taxon>Viridiplantae</taxon>
        <taxon>Streptophyta</taxon>
        <taxon>Embryophyta</taxon>
        <taxon>Tracheophyta</taxon>
        <taxon>Spermatophyta</taxon>
        <taxon>Magnoliopsida</taxon>
        <taxon>eudicotyledons</taxon>
        <taxon>Gunneridae</taxon>
        <taxon>Pentapetalae</taxon>
        <taxon>rosids</taxon>
        <taxon>fabids</taxon>
        <taxon>Fabales</taxon>
        <taxon>Fabaceae</taxon>
        <taxon>Papilionoideae</taxon>
        <taxon>50 kb inversion clade</taxon>
        <taxon>NPAAA clade</taxon>
        <taxon>indigoferoid/millettioid clade</taxon>
        <taxon>Phaseoleae</taxon>
        <taxon>Vigna</taxon>
    </lineage>
</organism>
<evidence type="ECO:0000313" key="2">
    <source>
        <dbReference type="Proteomes" id="UP001374535"/>
    </source>
</evidence>